<gene>
    <name evidence="1" type="ORF">G0D12_25310</name>
</gene>
<accession>A0A702FC84</accession>
<dbReference type="EMBL" id="DAAMHJ010000044">
    <property type="protein sequence ID" value="HAC6678932.1"/>
    <property type="molecule type" value="Genomic_DNA"/>
</dbReference>
<organism evidence="1">
    <name type="scientific">Salmonella enterica subsp. enterica serovar Eastbourne</name>
    <dbReference type="NCBI Taxonomy" id="486993"/>
    <lineage>
        <taxon>Bacteria</taxon>
        <taxon>Pseudomonadati</taxon>
        <taxon>Pseudomonadota</taxon>
        <taxon>Gammaproteobacteria</taxon>
        <taxon>Enterobacterales</taxon>
        <taxon>Enterobacteriaceae</taxon>
        <taxon>Salmonella</taxon>
    </lineage>
</organism>
<name>A0A702FC84_SALET</name>
<proteinExistence type="predicted"/>
<dbReference type="AlphaFoldDB" id="A0A702FC84"/>
<protein>
    <submittedName>
        <fullName evidence="1">Uncharacterized protein</fullName>
    </submittedName>
</protein>
<comment type="caution">
    <text evidence="1">The sequence shown here is derived from an EMBL/GenBank/DDBJ whole genome shotgun (WGS) entry which is preliminary data.</text>
</comment>
<sequence length="83" mass="9361">MSVIVSSVSPVEGSQENGSIATTAHGHHYCRQYRRCRTLRGLRRMLVSEFVIDGYRTSLEPDELVTKFILPALATQPLSIHYL</sequence>
<reference evidence="1" key="1">
    <citation type="journal article" date="2018" name="Genome Biol.">
        <title>SKESA: strategic k-mer extension for scrupulous assemblies.</title>
        <authorList>
            <person name="Souvorov A."/>
            <person name="Agarwala R."/>
            <person name="Lipman D.J."/>
        </authorList>
    </citation>
    <scope>NUCLEOTIDE SEQUENCE</scope>
    <source>
        <strain evidence="1">M138</strain>
    </source>
</reference>
<evidence type="ECO:0000313" key="1">
    <source>
        <dbReference type="EMBL" id="HAC6678932.1"/>
    </source>
</evidence>
<reference evidence="1" key="2">
    <citation type="submission" date="2018-07" db="EMBL/GenBank/DDBJ databases">
        <authorList>
            <consortium name="NCBI Pathogen Detection Project"/>
        </authorList>
    </citation>
    <scope>NUCLEOTIDE SEQUENCE</scope>
    <source>
        <strain evidence="1">M138</strain>
    </source>
</reference>